<sequence length="164" mass="19198">MVVFESIITKLLLIISICSIIYSPTWLPVFINFAFLLFALFSMTCYSFCWKRSNNIYVLPILVYETASIFWIMIWLYASITAITTGYLWSLEWIGGPQTDRTPTSHDILDEPIKYGSIILVISFVVLILKVLAWTIARRVFRELRKEREMSMDETEGDYFTYTL</sequence>
<feature type="transmembrane region" description="Helical" evidence="1">
    <location>
        <begin position="7"/>
        <end position="23"/>
    </location>
</feature>
<name>A0A0N4W1K7_HAEPC</name>
<gene>
    <name evidence="2" type="ORF">HPLM_LOCUS3525</name>
</gene>
<dbReference type="OMA" id="SIFWIMI"/>
<dbReference type="OrthoDB" id="5849892at2759"/>
<evidence type="ECO:0000313" key="2">
    <source>
        <dbReference type="EMBL" id="VDO21095.1"/>
    </source>
</evidence>
<keyword evidence="1" id="KW-0472">Membrane</keyword>
<keyword evidence="1" id="KW-0812">Transmembrane</keyword>
<feature type="transmembrane region" description="Helical" evidence="1">
    <location>
        <begin position="115"/>
        <end position="137"/>
    </location>
</feature>
<dbReference type="AlphaFoldDB" id="A0A0N4W1K7"/>
<evidence type="ECO:0000313" key="3">
    <source>
        <dbReference type="Proteomes" id="UP000268014"/>
    </source>
</evidence>
<dbReference type="STRING" id="6290.A0A0N4W1K7"/>
<keyword evidence="1" id="KW-1133">Transmembrane helix</keyword>
<feature type="transmembrane region" description="Helical" evidence="1">
    <location>
        <begin position="29"/>
        <end position="49"/>
    </location>
</feature>
<proteinExistence type="predicted"/>
<reference evidence="4" key="1">
    <citation type="submission" date="2017-02" db="UniProtKB">
        <authorList>
            <consortium name="WormBaseParasite"/>
        </authorList>
    </citation>
    <scope>IDENTIFICATION</scope>
</reference>
<protein>
    <submittedName>
        <fullName evidence="4">MARVEL domain-containing protein</fullName>
    </submittedName>
</protein>
<accession>A0A0N4W1K7</accession>
<feature type="transmembrane region" description="Helical" evidence="1">
    <location>
        <begin position="56"/>
        <end position="78"/>
    </location>
</feature>
<organism evidence="4">
    <name type="scientific">Haemonchus placei</name>
    <name type="common">Barber's pole worm</name>
    <dbReference type="NCBI Taxonomy" id="6290"/>
    <lineage>
        <taxon>Eukaryota</taxon>
        <taxon>Metazoa</taxon>
        <taxon>Ecdysozoa</taxon>
        <taxon>Nematoda</taxon>
        <taxon>Chromadorea</taxon>
        <taxon>Rhabditida</taxon>
        <taxon>Rhabditina</taxon>
        <taxon>Rhabditomorpha</taxon>
        <taxon>Strongyloidea</taxon>
        <taxon>Trichostrongylidae</taxon>
        <taxon>Haemonchus</taxon>
    </lineage>
</organism>
<dbReference type="WBParaSite" id="HPLM_0000353301-mRNA-1">
    <property type="protein sequence ID" value="HPLM_0000353301-mRNA-1"/>
    <property type="gene ID" value="HPLM_0000353301"/>
</dbReference>
<keyword evidence="3" id="KW-1185">Reference proteome</keyword>
<reference evidence="2 3" key="2">
    <citation type="submission" date="2018-11" db="EMBL/GenBank/DDBJ databases">
        <authorList>
            <consortium name="Pathogen Informatics"/>
        </authorList>
    </citation>
    <scope>NUCLEOTIDE SEQUENCE [LARGE SCALE GENOMIC DNA]</scope>
    <source>
        <strain evidence="2 3">MHpl1</strain>
    </source>
</reference>
<dbReference type="Proteomes" id="UP000268014">
    <property type="component" value="Unassembled WGS sequence"/>
</dbReference>
<evidence type="ECO:0000313" key="4">
    <source>
        <dbReference type="WBParaSite" id="HPLM_0000353301-mRNA-1"/>
    </source>
</evidence>
<dbReference type="EMBL" id="UZAF01016125">
    <property type="protein sequence ID" value="VDO21095.1"/>
    <property type="molecule type" value="Genomic_DNA"/>
</dbReference>
<evidence type="ECO:0000256" key="1">
    <source>
        <dbReference type="SAM" id="Phobius"/>
    </source>
</evidence>